<evidence type="ECO:0000313" key="8">
    <source>
        <dbReference type="Proteomes" id="UP000472676"/>
    </source>
</evidence>
<dbReference type="EMBL" id="JAAMOW010000008">
    <property type="protein sequence ID" value="NGY06086.1"/>
    <property type="molecule type" value="Genomic_DNA"/>
</dbReference>
<feature type="domain" description="Ion transport" evidence="6">
    <location>
        <begin position="15"/>
        <end position="111"/>
    </location>
</feature>
<dbReference type="Pfam" id="PF00520">
    <property type="entry name" value="Ion_trans"/>
    <property type="match status" value="1"/>
</dbReference>
<keyword evidence="3 5" id="KW-1133">Transmembrane helix</keyword>
<dbReference type="GO" id="GO:0005216">
    <property type="term" value="F:monoatomic ion channel activity"/>
    <property type="evidence" value="ECO:0007669"/>
    <property type="project" value="InterPro"/>
</dbReference>
<gene>
    <name evidence="7" type="ORF">G7Y85_15025</name>
</gene>
<dbReference type="InterPro" id="IPR027359">
    <property type="entry name" value="Volt_channel_dom_sf"/>
</dbReference>
<keyword evidence="2 5" id="KW-0812">Transmembrane</keyword>
<feature type="transmembrane region" description="Helical" evidence="5">
    <location>
        <begin position="44"/>
        <end position="63"/>
    </location>
</feature>
<evidence type="ECO:0000313" key="7">
    <source>
        <dbReference type="EMBL" id="NGY06086.1"/>
    </source>
</evidence>
<proteinExistence type="predicted"/>
<keyword evidence="8" id="KW-1185">Reference proteome</keyword>
<dbReference type="InterPro" id="IPR005821">
    <property type="entry name" value="Ion_trans_dom"/>
</dbReference>
<dbReference type="GO" id="GO:0016020">
    <property type="term" value="C:membrane"/>
    <property type="evidence" value="ECO:0007669"/>
    <property type="project" value="UniProtKB-SubCell"/>
</dbReference>
<evidence type="ECO:0000256" key="5">
    <source>
        <dbReference type="SAM" id="Phobius"/>
    </source>
</evidence>
<dbReference type="AlphaFoldDB" id="A0A6M2BTZ4"/>
<protein>
    <submittedName>
        <fullName evidence="7">Ion transporter</fullName>
    </submittedName>
</protein>
<dbReference type="RefSeq" id="WP_166258938.1">
    <property type="nucleotide sequence ID" value="NZ_JAAMOW010000008.1"/>
</dbReference>
<dbReference type="SUPFAM" id="SSF81324">
    <property type="entry name" value="Voltage-gated potassium channels"/>
    <property type="match status" value="1"/>
</dbReference>
<feature type="transmembrane region" description="Helical" evidence="5">
    <location>
        <begin position="12"/>
        <end position="32"/>
    </location>
</feature>
<evidence type="ECO:0000256" key="4">
    <source>
        <dbReference type="ARBA" id="ARBA00023136"/>
    </source>
</evidence>
<name>A0A6M2BTZ4_9GAMM</name>
<keyword evidence="4 5" id="KW-0472">Membrane</keyword>
<accession>A0A6M2BTZ4</accession>
<comment type="subcellular location">
    <subcellularLocation>
        <location evidence="1">Membrane</location>
        <topology evidence="1">Multi-pass membrane protein</topology>
    </subcellularLocation>
</comment>
<comment type="caution">
    <text evidence="7">The sequence shown here is derived from an EMBL/GenBank/DDBJ whole genome shotgun (WGS) entry which is preliminary data.</text>
</comment>
<sequence length="248" mass="28185">MEKSSTPARRRVALIDWVMLLLALASVVALGYESWGPVTDTQRRLIIAGDFTFCAIFALEFLWRWRGVRWEAAFLKRNWYEILGMIPAAHPAIRAFRLFRVFRIVVMLSRVGAAADRALGEDFTYLFVNRFKNAIVDSISDAVTVAVLDEVADVLGRGTYTRNISRALRENEAHLRSMIFEKLRQDPKAGRLSRLPFYKDISEALVDAGFRIVEEVLSDPRTDELVADILRENIKQLRGAVVLNNATP</sequence>
<dbReference type="Gene3D" id="1.20.120.350">
    <property type="entry name" value="Voltage-gated potassium channels. Chain C"/>
    <property type="match status" value="1"/>
</dbReference>
<evidence type="ECO:0000256" key="2">
    <source>
        <dbReference type="ARBA" id="ARBA00022692"/>
    </source>
</evidence>
<reference evidence="7 8" key="1">
    <citation type="journal article" date="2014" name="Int. J. Syst. Evol. Microbiol.">
        <title>Solimonas terrae sp. nov., isolated from soil.</title>
        <authorList>
            <person name="Kim S.J."/>
            <person name="Moon J.Y."/>
            <person name="Weon H.Y."/>
            <person name="Ahn J.H."/>
            <person name="Chen W.M."/>
            <person name="Kwon S.W."/>
        </authorList>
    </citation>
    <scope>NUCLEOTIDE SEQUENCE [LARGE SCALE GENOMIC DNA]</scope>
    <source>
        <strain evidence="7 8">KIS83-12</strain>
    </source>
</reference>
<evidence type="ECO:0000256" key="1">
    <source>
        <dbReference type="ARBA" id="ARBA00004141"/>
    </source>
</evidence>
<evidence type="ECO:0000256" key="3">
    <source>
        <dbReference type="ARBA" id="ARBA00022989"/>
    </source>
</evidence>
<organism evidence="7 8">
    <name type="scientific">Solimonas terrae</name>
    <dbReference type="NCBI Taxonomy" id="1396819"/>
    <lineage>
        <taxon>Bacteria</taxon>
        <taxon>Pseudomonadati</taxon>
        <taxon>Pseudomonadota</taxon>
        <taxon>Gammaproteobacteria</taxon>
        <taxon>Nevskiales</taxon>
        <taxon>Nevskiaceae</taxon>
        <taxon>Solimonas</taxon>
    </lineage>
</organism>
<dbReference type="Proteomes" id="UP000472676">
    <property type="component" value="Unassembled WGS sequence"/>
</dbReference>
<evidence type="ECO:0000259" key="6">
    <source>
        <dbReference type="Pfam" id="PF00520"/>
    </source>
</evidence>